<dbReference type="InterPro" id="IPR005120">
    <property type="entry name" value="UPF3_dom"/>
</dbReference>
<reference evidence="7 8" key="1">
    <citation type="submission" date="2019-02" db="EMBL/GenBank/DDBJ databases">
        <title>Genome sequencing of the rare red list fungi Antrodiella citrinella (Flaviporus citrinellus).</title>
        <authorList>
            <person name="Buettner E."/>
            <person name="Kellner H."/>
        </authorList>
    </citation>
    <scope>NUCLEOTIDE SEQUENCE [LARGE SCALE GENOMIC DNA]</scope>
    <source>
        <strain evidence="7 8">DSM 108506</strain>
    </source>
</reference>
<dbReference type="Proteomes" id="UP000308730">
    <property type="component" value="Unassembled WGS sequence"/>
</dbReference>
<keyword evidence="4" id="KW-0539">Nucleus</keyword>
<dbReference type="InterPro" id="IPR012677">
    <property type="entry name" value="Nucleotide-bd_a/b_plait_sf"/>
</dbReference>
<feature type="compositionally biased region" description="Low complexity" evidence="5">
    <location>
        <begin position="260"/>
        <end position="288"/>
    </location>
</feature>
<comment type="similarity">
    <text evidence="2">Belongs to the RENT3 family.</text>
</comment>
<keyword evidence="8" id="KW-1185">Reference proteome</keyword>
<name>A0A4V3XJ67_9APHY</name>
<evidence type="ECO:0000256" key="2">
    <source>
        <dbReference type="ARBA" id="ARBA00005991"/>
    </source>
</evidence>
<evidence type="ECO:0000256" key="4">
    <source>
        <dbReference type="ARBA" id="ARBA00023242"/>
    </source>
</evidence>
<evidence type="ECO:0000256" key="1">
    <source>
        <dbReference type="ARBA" id="ARBA00004123"/>
    </source>
</evidence>
<evidence type="ECO:0000256" key="3">
    <source>
        <dbReference type="ARBA" id="ARBA00023161"/>
    </source>
</evidence>
<dbReference type="Gene3D" id="3.30.70.330">
    <property type="match status" value="1"/>
</dbReference>
<keyword evidence="3" id="KW-0866">Nonsense-mediated mRNA decay</keyword>
<feature type="compositionally biased region" description="Low complexity" evidence="5">
    <location>
        <begin position="306"/>
        <end position="339"/>
    </location>
</feature>
<sequence>MYSIDTRQPRKEKTRASHKVPGERLKTVVRRLPPNLPEQIFWNSVQDWVSEETVTWKVYHQGKFKKRFNKENINSRAYIAFKDEEALATFSREYDGHLFRDKAGNESIAVVEFAPHQKVPSEKKKVDTRVGTIEKDEDYLSFLESLKESPSKAFDVDTLEQLASAERPPPAPTTTPLLEALKAEKSAQKDKESIIRAHAHYKDPAIAGGSSHKKDDGGKGKRGAGLPPKPSTANETTPQGKKATKPAPKGDTTPMPKKIAQNPNVNANANSASAQAATAKSAPAARPTPKSPRRNRDKDASKQEKTATQAAPRAQTPDTLAAPSNAAASSSTTAAPTAPGGAGGAPPSRRTRPIFGLASRHFEAALSGAGVERKAPPKREAGKDKDNKDKDAPADEGKAALTREAAVQGLAILTRPAGAPGTQESAGPGPGGSSDGAGRGRGRGRGARGRGGPRGG</sequence>
<protein>
    <recommendedName>
        <fullName evidence="6">UPF3 domain-containing protein</fullName>
    </recommendedName>
</protein>
<dbReference type="InterPro" id="IPR035979">
    <property type="entry name" value="RBD_domain_sf"/>
</dbReference>
<evidence type="ECO:0000256" key="5">
    <source>
        <dbReference type="SAM" id="MobiDB-lite"/>
    </source>
</evidence>
<gene>
    <name evidence="7" type="ORF">EUX98_g2358</name>
</gene>
<organism evidence="7 8">
    <name type="scientific">Antrodiella citrinella</name>
    <dbReference type="NCBI Taxonomy" id="2447956"/>
    <lineage>
        <taxon>Eukaryota</taxon>
        <taxon>Fungi</taxon>
        <taxon>Dikarya</taxon>
        <taxon>Basidiomycota</taxon>
        <taxon>Agaricomycotina</taxon>
        <taxon>Agaricomycetes</taxon>
        <taxon>Polyporales</taxon>
        <taxon>Steccherinaceae</taxon>
        <taxon>Antrodiella</taxon>
    </lineage>
</organism>
<dbReference type="GO" id="GO:0005737">
    <property type="term" value="C:cytoplasm"/>
    <property type="evidence" value="ECO:0007669"/>
    <property type="project" value="TreeGrafter"/>
</dbReference>
<proteinExistence type="inferred from homology"/>
<dbReference type="OrthoDB" id="18087at2759"/>
<feature type="region of interest" description="Disordered" evidence="5">
    <location>
        <begin position="200"/>
        <end position="456"/>
    </location>
</feature>
<dbReference type="Pfam" id="PF03467">
    <property type="entry name" value="Smg4_UPF3"/>
    <property type="match status" value="1"/>
</dbReference>
<evidence type="ECO:0000313" key="8">
    <source>
        <dbReference type="Proteomes" id="UP000308730"/>
    </source>
</evidence>
<evidence type="ECO:0000259" key="6">
    <source>
        <dbReference type="Pfam" id="PF03467"/>
    </source>
</evidence>
<feature type="compositionally biased region" description="Basic and acidic residues" evidence="5">
    <location>
        <begin position="294"/>
        <end position="305"/>
    </location>
</feature>
<feature type="region of interest" description="Disordered" evidence="5">
    <location>
        <begin position="1"/>
        <end position="21"/>
    </location>
</feature>
<dbReference type="PANTHER" id="PTHR13112">
    <property type="entry name" value="UPF3 REGULATOR OF NONSENSE TRANSCRIPTS-LIKE PROTEIN"/>
    <property type="match status" value="1"/>
</dbReference>
<dbReference type="EMBL" id="SGPM01000036">
    <property type="protein sequence ID" value="THH31843.1"/>
    <property type="molecule type" value="Genomic_DNA"/>
</dbReference>
<dbReference type="GO" id="GO:0000184">
    <property type="term" value="P:nuclear-transcribed mRNA catabolic process, nonsense-mediated decay"/>
    <property type="evidence" value="ECO:0007669"/>
    <property type="project" value="UniProtKB-KW"/>
</dbReference>
<comment type="caution">
    <text evidence="7">The sequence shown here is derived from an EMBL/GenBank/DDBJ whole genome shotgun (WGS) entry which is preliminary data.</text>
</comment>
<dbReference type="GO" id="GO:0003729">
    <property type="term" value="F:mRNA binding"/>
    <property type="evidence" value="ECO:0007669"/>
    <property type="project" value="TreeGrafter"/>
</dbReference>
<dbReference type="InterPro" id="IPR039722">
    <property type="entry name" value="Upf3"/>
</dbReference>
<dbReference type="PANTHER" id="PTHR13112:SF0">
    <property type="entry name" value="FI21285P1"/>
    <property type="match status" value="1"/>
</dbReference>
<evidence type="ECO:0000313" key="7">
    <source>
        <dbReference type="EMBL" id="THH31843.1"/>
    </source>
</evidence>
<dbReference type="SUPFAM" id="SSF54928">
    <property type="entry name" value="RNA-binding domain, RBD"/>
    <property type="match status" value="1"/>
</dbReference>
<dbReference type="GO" id="GO:0005730">
    <property type="term" value="C:nucleolus"/>
    <property type="evidence" value="ECO:0007669"/>
    <property type="project" value="TreeGrafter"/>
</dbReference>
<feature type="domain" description="UPF3" evidence="6">
    <location>
        <begin position="23"/>
        <end position="185"/>
    </location>
</feature>
<accession>A0A4V3XJ67</accession>
<comment type="subcellular location">
    <subcellularLocation>
        <location evidence="1">Nucleus</location>
    </subcellularLocation>
</comment>
<feature type="compositionally biased region" description="Basic and acidic residues" evidence="5">
    <location>
        <begin position="7"/>
        <end position="21"/>
    </location>
</feature>
<dbReference type="CDD" id="cd12455">
    <property type="entry name" value="RRM_like_Smg4_UPF3"/>
    <property type="match status" value="1"/>
</dbReference>
<dbReference type="GO" id="GO:0045727">
    <property type="term" value="P:positive regulation of translation"/>
    <property type="evidence" value="ECO:0007669"/>
    <property type="project" value="TreeGrafter"/>
</dbReference>
<feature type="compositionally biased region" description="Gly residues" evidence="5">
    <location>
        <begin position="428"/>
        <end position="439"/>
    </location>
</feature>
<feature type="compositionally biased region" description="Basic and acidic residues" evidence="5">
    <location>
        <begin position="371"/>
        <end position="398"/>
    </location>
</feature>
<dbReference type="AlphaFoldDB" id="A0A4V3XJ67"/>